<dbReference type="GO" id="GO:0008194">
    <property type="term" value="F:UDP-glycosyltransferase activity"/>
    <property type="evidence" value="ECO:0007669"/>
    <property type="project" value="InterPro"/>
</dbReference>
<keyword evidence="3" id="KW-0328">Glycosyltransferase</keyword>
<protein>
    <recommendedName>
        <fullName evidence="4">Glycosyltransferase</fullName>
        <ecNumber evidence="4">2.4.1.-</ecNumber>
    </recommendedName>
</protein>
<dbReference type="InterPro" id="IPR002213">
    <property type="entry name" value="UDP_glucos_trans"/>
</dbReference>
<dbReference type="InterPro" id="IPR035595">
    <property type="entry name" value="UDP_glycos_trans_CS"/>
</dbReference>
<keyword evidence="6" id="KW-1185">Reference proteome</keyword>
<evidence type="ECO:0000256" key="2">
    <source>
        <dbReference type="ARBA" id="ARBA00022679"/>
    </source>
</evidence>
<dbReference type="KEGG" id="zju:107412987"/>
<dbReference type="PROSITE" id="PS00375">
    <property type="entry name" value="UDPGT"/>
    <property type="match status" value="1"/>
</dbReference>
<dbReference type="Pfam" id="PF26168">
    <property type="entry name" value="Glyco_transf_N"/>
    <property type="match status" value="1"/>
</dbReference>
<dbReference type="RefSeq" id="XP_015876320.2">
    <property type="nucleotide sequence ID" value="XM_016020834.4"/>
</dbReference>
<reference evidence="7" key="1">
    <citation type="submission" date="2025-08" db="UniProtKB">
        <authorList>
            <consortium name="RefSeq"/>
        </authorList>
    </citation>
    <scope>IDENTIFICATION</scope>
    <source>
        <tissue evidence="7">Seedling</tissue>
    </source>
</reference>
<gene>
    <name evidence="7" type="primary">LOC107412987</name>
</gene>
<dbReference type="Pfam" id="PF00201">
    <property type="entry name" value="UDPGT"/>
    <property type="match status" value="1"/>
</dbReference>
<keyword evidence="2 3" id="KW-0808">Transferase</keyword>
<dbReference type="GeneID" id="107412987"/>
<comment type="similarity">
    <text evidence="1 3">Belongs to the UDP-glycosyltransferase family.</text>
</comment>
<evidence type="ECO:0000259" key="5">
    <source>
        <dbReference type="Pfam" id="PF26168"/>
    </source>
</evidence>
<dbReference type="InParanoid" id="A0A6P3ZLY5"/>
<organism evidence="6 7">
    <name type="scientific">Ziziphus jujuba</name>
    <name type="common">Chinese jujube</name>
    <name type="synonym">Ziziphus sativa</name>
    <dbReference type="NCBI Taxonomy" id="326968"/>
    <lineage>
        <taxon>Eukaryota</taxon>
        <taxon>Viridiplantae</taxon>
        <taxon>Streptophyta</taxon>
        <taxon>Embryophyta</taxon>
        <taxon>Tracheophyta</taxon>
        <taxon>Spermatophyta</taxon>
        <taxon>Magnoliopsida</taxon>
        <taxon>eudicotyledons</taxon>
        <taxon>Gunneridae</taxon>
        <taxon>Pentapetalae</taxon>
        <taxon>rosids</taxon>
        <taxon>fabids</taxon>
        <taxon>Rosales</taxon>
        <taxon>Rhamnaceae</taxon>
        <taxon>Paliureae</taxon>
        <taxon>Ziziphus</taxon>
    </lineage>
</organism>
<dbReference type="EC" id="2.4.1.-" evidence="4"/>
<proteinExistence type="inferred from homology"/>
<evidence type="ECO:0000313" key="6">
    <source>
        <dbReference type="Proteomes" id="UP001652623"/>
    </source>
</evidence>
<evidence type="ECO:0000256" key="4">
    <source>
        <dbReference type="RuleBase" id="RU362057"/>
    </source>
</evidence>
<dbReference type="Gene3D" id="3.40.50.2000">
    <property type="entry name" value="Glycogen Phosphorylase B"/>
    <property type="match status" value="2"/>
</dbReference>
<dbReference type="GO" id="GO:1901137">
    <property type="term" value="P:carbohydrate derivative biosynthetic process"/>
    <property type="evidence" value="ECO:0007669"/>
    <property type="project" value="UniProtKB-ARBA"/>
</dbReference>
<evidence type="ECO:0000256" key="3">
    <source>
        <dbReference type="RuleBase" id="RU003718"/>
    </source>
</evidence>
<evidence type="ECO:0000313" key="7">
    <source>
        <dbReference type="RefSeq" id="XP_015876320.2"/>
    </source>
</evidence>
<dbReference type="InterPro" id="IPR058980">
    <property type="entry name" value="Glyco_transf_N"/>
</dbReference>
<feature type="domain" description="Glycosyltransferase N-terminal" evidence="5">
    <location>
        <begin position="10"/>
        <end position="224"/>
    </location>
</feature>
<dbReference type="PANTHER" id="PTHR48044">
    <property type="entry name" value="GLYCOSYLTRANSFERASE"/>
    <property type="match status" value="1"/>
</dbReference>
<accession>A0A6P3ZLY5</accession>
<dbReference type="PANTHER" id="PTHR48044:SF29">
    <property type="entry name" value="GLYCOSYLTRANSFERASE"/>
    <property type="match status" value="1"/>
</dbReference>
<dbReference type="SUPFAM" id="SSF53756">
    <property type="entry name" value="UDP-Glycosyltransferase/glycogen phosphorylase"/>
    <property type="match status" value="1"/>
</dbReference>
<dbReference type="AlphaFoldDB" id="A0A6P3ZLY5"/>
<name>A0A6P3ZLY5_ZIZJJ</name>
<sequence>MGDPNQLKNNIKVLIFPWLAHGHITPLLELAKKLTQRNFHIYFCSTPVNLDSIKPKIVSDPKFSNSIQLVELHLPSLPELPPHHHTTKGLPPHLLPTLHRALRMTEPNLANILDTLKPDFAIHDIFPGFVPDLTSSLNIPSFVFINTGANFISCLIHRGKKKQDHEYPYPQIFPDDMDTKISTMLEITSANYEAISQYYDRCGNIVLIKSFEELEGKYIDYLSALLGKKIVMTGILVPDPSSDDEEGMDIINWLDKKEKASTVFVSFGSECYLSKEDLEEVAHGLELSKVNFIWVIRFPEGEKLKLEDALPNGFLGKVKEKGLVVENWAPQMKILKHSSIGGFVSHCGWGSLTESIKFGVPVIATPIQYEQPWNARLIEECGIGLEVERNSKGGLPRENIAKIIKQVVIEKTGEDIRRKAKVMSDNVKRKGDREIDEVVKELLQIL</sequence>
<dbReference type="Proteomes" id="UP001652623">
    <property type="component" value="Chromosome 8"/>
</dbReference>
<evidence type="ECO:0000256" key="1">
    <source>
        <dbReference type="ARBA" id="ARBA00009995"/>
    </source>
</evidence>
<dbReference type="CDD" id="cd03784">
    <property type="entry name" value="GT1_Gtf-like"/>
    <property type="match status" value="1"/>
</dbReference>